<evidence type="ECO:0000256" key="2">
    <source>
        <dbReference type="ARBA" id="ARBA00022803"/>
    </source>
</evidence>
<dbReference type="InterPro" id="IPR024079">
    <property type="entry name" value="MetalloPept_cat_dom_sf"/>
</dbReference>
<dbReference type="PANTHER" id="PTHR44943">
    <property type="entry name" value="CELLULOSE SYNTHASE OPERON PROTEIN C"/>
    <property type="match status" value="1"/>
</dbReference>
<dbReference type="EMBL" id="JBHUHV010000054">
    <property type="protein sequence ID" value="MFD2068565.1"/>
    <property type="molecule type" value="Genomic_DNA"/>
</dbReference>
<evidence type="ECO:0000313" key="5">
    <source>
        <dbReference type="EMBL" id="MFD2068565.1"/>
    </source>
</evidence>
<feature type="chain" id="PRO_5045694089" evidence="4">
    <location>
        <begin position="33"/>
        <end position="971"/>
    </location>
</feature>
<dbReference type="Pfam" id="PF14559">
    <property type="entry name" value="TPR_19"/>
    <property type="match status" value="1"/>
</dbReference>
<evidence type="ECO:0000313" key="6">
    <source>
        <dbReference type="Proteomes" id="UP001597369"/>
    </source>
</evidence>
<evidence type="ECO:0000256" key="4">
    <source>
        <dbReference type="SAM" id="SignalP"/>
    </source>
</evidence>
<dbReference type="SMART" id="SM00028">
    <property type="entry name" value="TPR"/>
    <property type="match status" value="5"/>
</dbReference>
<feature type="signal peptide" evidence="4">
    <location>
        <begin position="1"/>
        <end position="32"/>
    </location>
</feature>
<dbReference type="Proteomes" id="UP001597369">
    <property type="component" value="Unassembled WGS sequence"/>
</dbReference>
<protein>
    <submittedName>
        <fullName evidence="5">Tetratricopeptide repeat protein</fullName>
    </submittedName>
</protein>
<feature type="repeat" description="TPR" evidence="3">
    <location>
        <begin position="155"/>
        <end position="188"/>
    </location>
</feature>
<keyword evidence="2 3" id="KW-0802">TPR repeat</keyword>
<dbReference type="InterPro" id="IPR019734">
    <property type="entry name" value="TPR_rpt"/>
</dbReference>
<dbReference type="PANTHER" id="PTHR44943:SF5">
    <property type="entry name" value="BLL7697 PROTEIN"/>
    <property type="match status" value="1"/>
</dbReference>
<dbReference type="InterPro" id="IPR051685">
    <property type="entry name" value="Ycf3/AcsC/BcsC/TPR_MFPF"/>
</dbReference>
<name>A0ABW4X3K1_9BACT</name>
<proteinExistence type="predicted"/>
<accession>A0ABW4X3K1</accession>
<dbReference type="InterPro" id="IPR011990">
    <property type="entry name" value="TPR-like_helical_dom_sf"/>
</dbReference>
<comment type="caution">
    <text evidence="5">The sequence shown here is derived from an EMBL/GenBank/DDBJ whole genome shotgun (WGS) entry which is preliminary data.</text>
</comment>
<keyword evidence="6" id="KW-1185">Reference proteome</keyword>
<dbReference type="SUPFAM" id="SSF55486">
    <property type="entry name" value="Metalloproteases ('zincins'), catalytic domain"/>
    <property type="match status" value="1"/>
</dbReference>
<organism evidence="5 6">
    <name type="scientific">Pontibacter silvestris</name>
    <dbReference type="NCBI Taxonomy" id="2305183"/>
    <lineage>
        <taxon>Bacteria</taxon>
        <taxon>Pseudomonadati</taxon>
        <taxon>Bacteroidota</taxon>
        <taxon>Cytophagia</taxon>
        <taxon>Cytophagales</taxon>
        <taxon>Hymenobacteraceae</taxon>
        <taxon>Pontibacter</taxon>
    </lineage>
</organism>
<sequence length="971" mass="110809">MILSLLTVAFSSAKKAFLFLNLFLLLVYPAFAQHPDDVAAVRQKLEQERERVRQNQEINPAEKATRLLELGEWQEAAQILLATKPSSQTKLAKAKLFILQNEFRHAEDLVQEVLKENPKQREALLLQSKLQVQAWELPKAMSAARQVWEGNSKDEEAALAIGRILMLQKKYDEALAWAKKVMQWNPENAAAYLLESDVHFWNQKPELAEVPLIKSLTINPFDADARFNYGYAIWRRIDASQLNDMAAQWELALALNPLHYITHWHWGNGHTNLTYADYAQTEDEEVREALKAADELISQNKITEALQAATDVQQAYPMSVLPTMLRGSAYYMAFNMNRQMRLDSAQAIFQHILQQKEHYGPAHNALAAVIKQKQLTYLHDYDSLQQVVQQTDIKDVVNFTKVFPDVAYYPGSEVQKMVWSQLYESIVYFPFLSRQGETFVIPPLHHDLAMAMQSPYFRQATTFDNRQWMDIRGVGSGAAAIEYVMRGSYLERNVVLHEYTHLYHQMVFTDGEKREVRRLYLNAMKDGRTLDYYSANNEHEYLAQTYPAYFEPVKVHPLNHKSINTTTDLKAKDPELYTFLDKMVKRQQAYLAGDQQAMASNWAQVYLNLAERAEQAESLAKATALLDTALTWDAQYQPAILAYARVKQQQKVYTSAQKWLEKAKSINPNFAPTYLAEAKLKEAQKQDGQLKEEEALQAQVQLYRKALELEGDLLLRASVNQQFREFYASYSMVPEAIAVAEEYVQDAPTISTYLRGRRDEAQAYAYWLKGSIYRDSAAVQPLAKLVTMKPQNYELRRQYADVLAALGNYETAYKTLLEAQRILAASGSPRADYMLRMASYKLAQGDEAGAKAAIQPLLVGKVKIRGEEYRLAGLYASLGETAKAEAILQKLPEPVTLAETGANQLAWAKLWTAQGEVKKAQRAYEKLLLRNPQNWEARQLLVKLLQQRGKLKRAEEVKQEGTYTTTAAKAG</sequence>
<keyword evidence="1" id="KW-0677">Repeat</keyword>
<dbReference type="Gene3D" id="1.25.40.10">
    <property type="entry name" value="Tetratricopeptide repeat domain"/>
    <property type="match status" value="2"/>
</dbReference>
<dbReference type="SUPFAM" id="SSF48452">
    <property type="entry name" value="TPR-like"/>
    <property type="match status" value="4"/>
</dbReference>
<evidence type="ECO:0000256" key="1">
    <source>
        <dbReference type="ARBA" id="ARBA00022737"/>
    </source>
</evidence>
<reference evidence="6" key="1">
    <citation type="journal article" date="2019" name="Int. J. Syst. Evol. Microbiol.">
        <title>The Global Catalogue of Microorganisms (GCM) 10K type strain sequencing project: providing services to taxonomists for standard genome sequencing and annotation.</title>
        <authorList>
            <consortium name="The Broad Institute Genomics Platform"/>
            <consortium name="The Broad Institute Genome Sequencing Center for Infectious Disease"/>
            <person name="Wu L."/>
            <person name="Ma J."/>
        </authorList>
    </citation>
    <scope>NUCLEOTIDE SEQUENCE [LARGE SCALE GENOMIC DNA]</scope>
    <source>
        <strain evidence="6">JCM 16545</strain>
    </source>
</reference>
<evidence type="ECO:0000256" key="3">
    <source>
        <dbReference type="PROSITE-ProRule" id="PRU00339"/>
    </source>
</evidence>
<dbReference type="PROSITE" id="PS50005">
    <property type="entry name" value="TPR"/>
    <property type="match status" value="1"/>
</dbReference>
<dbReference type="RefSeq" id="WP_229958847.1">
    <property type="nucleotide sequence ID" value="NZ_JAJJWI010000004.1"/>
</dbReference>
<dbReference type="Gene3D" id="3.40.390.10">
    <property type="entry name" value="Collagenase (Catalytic Domain)"/>
    <property type="match status" value="1"/>
</dbReference>
<gene>
    <name evidence="5" type="ORF">ACFSKU_16875</name>
</gene>
<keyword evidence="4" id="KW-0732">Signal</keyword>